<dbReference type="AlphaFoldDB" id="A0AAN9AJP8"/>
<evidence type="ECO:0000313" key="3">
    <source>
        <dbReference type="Proteomes" id="UP001374579"/>
    </source>
</evidence>
<keyword evidence="1" id="KW-0472">Membrane</keyword>
<accession>A0AAN9AJP8</accession>
<dbReference type="SUPFAM" id="SSF53335">
    <property type="entry name" value="S-adenosyl-L-methionine-dependent methyltransferases"/>
    <property type="match status" value="1"/>
</dbReference>
<dbReference type="EMBL" id="JBAMIC010004070">
    <property type="protein sequence ID" value="KAK7088107.1"/>
    <property type="molecule type" value="Genomic_DNA"/>
</dbReference>
<comment type="caution">
    <text evidence="2">The sequence shown here is derived from an EMBL/GenBank/DDBJ whole genome shotgun (WGS) entry which is preliminary data.</text>
</comment>
<keyword evidence="1" id="KW-0812">Transmembrane</keyword>
<proteinExistence type="predicted"/>
<gene>
    <name evidence="2" type="ORF">V1264_022069</name>
</gene>
<evidence type="ECO:0000313" key="2">
    <source>
        <dbReference type="EMBL" id="KAK7088107.1"/>
    </source>
</evidence>
<dbReference type="Proteomes" id="UP001374579">
    <property type="component" value="Unassembled WGS sequence"/>
</dbReference>
<organism evidence="2 3">
    <name type="scientific">Littorina saxatilis</name>
    <dbReference type="NCBI Taxonomy" id="31220"/>
    <lineage>
        <taxon>Eukaryota</taxon>
        <taxon>Metazoa</taxon>
        <taxon>Spiralia</taxon>
        <taxon>Lophotrochozoa</taxon>
        <taxon>Mollusca</taxon>
        <taxon>Gastropoda</taxon>
        <taxon>Caenogastropoda</taxon>
        <taxon>Littorinimorpha</taxon>
        <taxon>Littorinoidea</taxon>
        <taxon>Littorinidae</taxon>
        <taxon>Littorina</taxon>
    </lineage>
</organism>
<dbReference type="PROSITE" id="PS51257">
    <property type="entry name" value="PROKAR_LIPOPROTEIN"/>
    <property type="match status" value="1"/>
</dbReference>
<feature type="transmembrane region" description="Helical" evidence="1">
    <location>
        <begin position="12"/>
        <end position="36"/>
    </location>
</feature>
<keyword evidence="3" id="KW-1185">Reference proteome</keyword>
<name>A0AAN9AJP8_9CAEN</name>
<dbReference type="NCBIfam" id="TIGR01444">
    <property type="entry name" value="fkbM_fam"/>
    <property type="match status" value="1"/>
</dbReference>
<keyword evidence="1" id="KW-1133">Transmembrane helix</keyword>
<reference evidence="2 3" key="1">
    <citation type="submission" date="2024-02" db="EMBL/GenBank/DDBJ databases">
        <title>Chromosome-scale genome assembly of the rough periwinkle Littorina saxatilis.</title>
        <authorList>
            <person name="De Jode A."/>
            <person name="Faria R."/>
            <person name="Formenti G."/>
            <person name="Sims Y."/>
            <person name="Smith T.P."/>
            <person name="Tracey A."/>
            <person name="Wood J.M.D."/>
            <person name="Zagrodzka Z.B."/>
            <person name="Johannesson K."/>
            <person name="Butlin R.K."/>
            <person name="Leder E.H."/>
        </authorList>
    </citation>
    <scope>NUCLEOTIDE SEQUENCE [LARGE SCALE GENOMIC DNA]</scope>
    <source>
        <strain evidence="2">Snail1</strain>
        <tissue evidence="2">Muscle</tissue>
    </source>
</reference>
<protein>
    <recommendedName>
        <fullName evidence="4">Methyltransferase FkbM domain-containing protein</fullName>
    </recommendedName>
</protein>
<evidence type="ECO:0008006" key="4">
    <source>
        <dbReference type="Google" id="ProtNLM"/>
    </source>
</evidence>
<evidence type="ECO:0000256" key="1">
    <source>
        <dbReference type="SAM" id="Phobius"/>
    </source>
</evidence>
<dbReference type="InterPro" id="IPR029063">
    <property type="entry name" value="SAM-dependent_MTases_sf"/>
</dbReference>
<dbReference type="InterPro" id="IPR006342">
    <property type="entry name" value="FkbM_mtfrase"/>
</dbReference>
<dbReference type="Gene3D" id="3.40.50.150">
    <property type="entry name" value="Vaccinia Virus protein VP39"/>
    <property type="match status" value="1"/>
</dbReference>
<sequence>MARFRMSICRGFLYLVVGLAACELLILNITILYAYFSIHNEITGLFAGSQKGTFIDKLLQVPSVRNLVYEGKNGGFLKLIQNTVERMYFVTENGEVGAVAGANSPHASGFDRHQISYMAMDVSSAGEALFLIRRIRGRGKSFFTNYSRLIVDIGANDGLLSSNSFNLIQLGWDAILVEPQLSLLNLAKQNIERYADPYNEGKQKVILVNSLIGQRDGLEDFVLTSEDMESHVFDARRARRERGRDTSKQLIVKVPSMTVQSFARKYKVPTNFAILSIDAEGIGDKILHQWLDAGFRPAYILYELLHNREHMAITATFMRKNGYRFLIKLGWNYVYEHVPEDQGLDLEE</sequence>